<reference evidence="3" key="1">
    <citation type="submission" date="2014-11" db="EMBL/GenBank/DDBJ databases">
        <authorList>
            <person name="Geib S."/>
        </authorList>
    </citation>
    <scope>NUCLEOTIDE SEQUENCE</scope>
</reference>
<dbReference type="SUPFAM" id="SSF88723">
    <property type="entry name" value="PIN domain-like"/>
    <property type="match status" value="1"/>
</dbReference>
<feature type="region of interest" description="Disordered" evidence="2">
    <location>
        <begin position="369"/>
        <end position="462"/>
    </location>
</feature>
<comment type="similarity">
    <text evidence="1">Belongs to the asteroid family.</text>
</comment>
<organism evidence="3">
    <name type="scientific">Zeugodacus cucurbitae</name>
    <name type="common">Melon fruit fly</name>
    <name type="synonym">Bactrocera cucurbitae</name>
    <dbReference type="NCBI Taxonomy" id="28588"/>
    <lineage>
        <taxon>Eukaryota</taxon>
        <taxon>Metazoa</taxon>
        <taxon>Ecdysozoa</taxon>
        <taxon>Arthropoda</taxon>
        <taxon>Hexapoda</taxon>
        <taxon>Insecta</taxon>
        <taxon>Pterygota</taxon>
        <taxon>Neoptera</taxon>
        <taxon>Endopterygota</taxon>
        <taxon>Diptera</taxon>
        <taxon>Brachycera</taxon>
        <taxon>Muscomorpha</taxon>
        <taxon>Tephritoidea</taxon>
        <taxon>Tephritidae</taxon>
        <taxon>Zeugodacus</taxon>
        <taxon>Zeugodacus</taxon>
    </lineage>
</organism>
<evidence type="ECO:0000313" key="3">
    <source>
        <dbReference type="EMBL" id="JAD12032.1"/>
    </source>
</evidence>
<feature type="compositionally biased region" description="Acidic residues" evidence="2">
    <location>
        <begin position="444"/>
        <end position="460"/>
    </location>
</feature>
<name>A0A0A1XM46_ZEUCU</name>
<sequence>MGVRGLTGYIARHAEQYLLPYELHDCNLVIDGDSLSCNLFRDVSGNCSAFGGDYDDFYRAVVEFFQVLAECNIEPYVLMDGGYEHRKLRTVGKRLRGKIAVIKRINPCGSNTIFPLLMKEVFVDAVRDCGVSVMRCVFEADDELATLSRKLGCPVLTYDSDFYIYNVQYIPLITLTVKAHTKLIDEAEESKDVSLPQRKLRKNEAKRVEKLTKANRIVSDIRVNNIEKRAPKKGKTYKFLDCCIYRIEHLIARRSLCKEKLPLFAALLGNDYIARSSFKNFFATGLGKVGRSRKVQGQQKRIQVILQWLKNETVESALSKILSRLPKLQRNSLLEQMNTAISGYSNEKCHSYDFFTKYYENAFVRYPPKQLEDDSDDVTDEEESAEDEDEVEEEEEDEVEEEQDNAADSNEECAEDDSGEVTDSEDDSEPEEAEILEGSKNKEDSEDDDEDVDDENDEDECKDKTAKFPTWFLDKLYPVHLPRYFVDLVHLRKYINSPQIEHFPYSDCNEIALPILRYIFTLLNSAKGEETQPRLDENGEPLPIDFTYMGRRPRVTNIHYTRYAMESETKFEFTPGQPEPLLLRNVFKGRMPELDSDKLFDKVEELPKDLQMYFLAIAYWLHKSQNCDLIHLHALIICVVVLRTIDAKIPAERDPREFQKRFGKIVKKERIVRETEAQKGNPRTIKEHLLSLSVPERMEYIPKSDCYLVMDSLLKHFHMQELFKKKYDSYSTIVLHGFSEFQSVVFQLYGLNGLLNMPYQQVKMGQLFCGVFIYNLYDLLKTRADITYHIQNFIFRDSQMMFDLYNYLWQWCDEFVPHWKRPTTQSVPAVVNKKALKKKRQAARKLAAAQENVDPNADMVDRSGSDEAVAAEEVFEDLNNKFSTFLTVR</sequence>
<evidence type="ECO:0000256" key="2">
    <source>
        <dbReference type="SAM" id="MobiDB-lite"/>
    </source>
</evidence>
<evidence type="ECO:0000256" key="1">
    <source>
        <dbReference type="ARBA" id="ARBA00007398"/>
    </source>
</evidence>
<dbReference type="AlphaFoldDB" id="A0A0A1XM46"/>
<dbReference type="CDD" id="cd18676">
    <property type="entry name" value="PIN_asteroid-like"/>
    <property type="match status" value="1"/>
</dbReference>
<dbReference type="InterPro" id="IPR026832">
    <property type="entry name" value="Asteroid"/>
</dbReference>
<dbReference type="PANTHER" id="PTHR15665:SF1">
    <property type="entry name" value="PROTEIN ASTEROID HOMOLOG 1"/>
    <property type="match status" value="1"/>
</dbReference>
<feature type="compositionally biased region" description="Acidic residues" evidence="2">
    <location>
        <begin position="373"/>
        <end position="435"/>
    </location>
</feature>
<proteinExistence type="inferred from homology"/>
<gene>
    <name evidence="3" type="primary">ast_2</name>
    <name evidence="3" type="ORF">g.55897</name>
</gene>
<dbReference type="Gene3D" id="3.40.50.1010">
    <property type="entry name" value="5'-nuclease"/>
    <property type="match status" value="1"/>
</dbReference>
<accession>A0A0A1XM46</accession>
<dbReference type="InterPro" id="IPR029060">
    <property type="entry name" value="PIN-like_dom_sf"/>
</dbReference>
<dbReference type="EMBL" id="GBXI01002260">
    <property type="protein sequence ID" value="JAD12032.1"/>
    <property type="molecule type" value="Transcribed_RNA"/>
</dbReference>
<dbReference type="PANTHER" id="PTHR15665">
    <property type="entry name" value="ASTEROID PROTEIN"/>
    <property type="match status" value="1"/>
</dbReference>
<protein>
    <submittedName>
        <fullName evidence="3">Protein asteroid</fullName>
    </submittedName>
</protein>
<reference evidence="3" key="2">
    <citation type="journal article" date="2015" name="Gigascience">
        <title>Reconstructing a comprehensive transcriptome assembly of a white-pupal translocated strain of the pest fruit fly Bactrocera cucurbitae.</title>
        <authorList>
            <person name="Sim S.B."/>
            <person name="Calla B."/>
            <person name="Hall B."/>
            <person name="DeRego T."/>
            <person name="Geib S.M."/>
        </authorList>
    </citation>
    <scope>NUCLEOTIDE SEQUENCE</scope>
</reference>